<reference evidence="2 3" key="1">
    <citation type="submission" date="2018-03" db="EMBL/GenBank/DDBJ databases">
        <title>Genomic Encyclopedia of Archaeal and Bacterial Type Strains, Phase II (KMG-II): from individual species to whole genera.</title>
        <authorList>
            <person name="Goeker M."/>
        </authorList>
    </citation>
    <scope>NUCLEOTIDE SEQUENCE [LARGE SCALE GENOMIC DNA]</scope>
    <source>
        <strain evidence="2 3">DSM 44720</strain>
    </source>
</reference>
<dbReference type="Proteomes" id="UP000239494">
    <property type="component" value="Unassembled WGS sequence"/>
</dbReference>
<organism evidence="2 3">
    <name type="scientific">Umezawaea tangerina</name>
    <dbReference type="NCBI Taxonomy" id="84725"/>
    <lineage>
        <taxon>Bacteria</taxon>
        <taxon>Bacillati</taxon>
        <taxon>Actinomycetota</taxon>
        <taxon>Actinomycetes</taxon>
        <taxon>Pseudonocardiales</taxon>
        <taxon>Pseudonocardiaceae</taxon>
        <taxon>Umezawaea</taxon>
    </lineage>
</organism>
<evidence type="ECO:0000313" key="3">
    <source>
        <dbReference type="Proteomes" id="UP000239494"/>
    </source>
</evidence>
<dbReference type="AlphaFoldDB" id="A0A2T0SE52"/>
<dbReference type="RefSeq" id="WP_170156288.1">
    <property type="nucleotide sequence ID" value="NZ_PVTF01000022.1"/>
</dbReference>
<feature type="coiled-coil region" evidence="1">
    <location>
        <begin position="80"/>
        <end position="107"/>
    </location>
</feature>
<gene>
    <name evidence="2" type="ORF">CLV43_122102</name>
</gene>
<evidence type="ECO:0000313" key="2">
    <source>
        <dbReference type="EMBL" id="PRY31696.1"/>
    </source>
</evidence>
<dbReference type="InterPro" id="IPR022536">
    <property type="entry name" value="EspC"/>
</dbReference>
<accession>A0A2T0SE52</accession>
<keyword evidence="1" id="KW-0175">Coiled coil</keyword>
<evidence type="ECO:0000256" key="1">
    <source>
        <dbReference type="SAM" id="Coils"/>
    </source>
</evidence>
<dbReference type="EMBL" id="PVTF01000022">
    <property type="protein sequence ID" value="PRY31696.1"/>
    <property type="molecule type" value="Genomic_DNA"/>
</dbReference>
<name>A0A2T0SE52_9PSEU</name>
<keyword evidence="3" id="KW-1185">Reference proteome</keyword>
<comment type="caution">
    <text evidence="2">The sequence shown here is derived from an EMBL/GenBank/DDBJ whole genome shotgun (WGS) entry which is preliminary data.</text>
</comment>
<dbReference type="GO" id="GO:0009306">
    <property type="term" value="P:protein secretion"/>
    <property type="evidence" value="ECO:0007669"/>
    <property type="project" value="InterPro"/>
</dbReference>
<protein>
    <submittedName>
        <fullName evidence="2">Excreted virulence factor EspC (Type VII ESX diderm)</fullName>
    </submittedName>
</protein>
<sequence length="117" mass="12395">MSSIEVDIARLRQHAETVRGVADGTAEAAAAGAHVTALDDAYGWTCQAMGLPAMLRGPQERGAQAISAITDVLRDDATNLAASADTYEQIDERLAELMRKIATALDKTTKAPKVGER</sequence>
<proteinExistence type="predicted"/>
<dbReference type="Pfam" id="PF10824">
    <property type="entry name" value="T7SS_ESX_EspC"/>
    <property type="match status" value="1"/>
</dbReference>